<name>A0A9D3AK08_9FIRM</name>
<dbReference type="PROSITE" id="PS50943">
    <property type="entry name" value="HTH_CROC1"/>
    <property type="match status" value="1"/>
</dbReference>
<evidence type="ECO:0000259" key="2">
    <source>
        <dbReference type="PROSITE" id="PS50943"/>
    </source>
</evidence>
<keyword evidence="1" id="KW-0238">DNA-binding</keyword>
<dbReference type="Gene3D" id="1.10.260.40">
    <property type="entry name" value="lambda repressor-like DNA-binding domains"/>
    <property type="match status" value="1"/>
</dbReference>
<feature type="domain" description="HTH cro/C1-type" evidence="2">
    <location>
        <begin position="17"/>
        <end position="71"/>
    </location>
</feature>
<dbReference type="AlphaFoldDB" id="A0A9D3AK08"/>
<dbReference type="PANTHER" id="PTHR46558">
    <property type="entry name" value="TRACRIPTIONAL REGULATORY PROTEIN-RELATED-RELATED"/>
    <property type="match status" value="1"/>
</dbReference>
<evidence type="ECO:0000313" key="4">
    <source>
        <dbReference type="Proteomes" id="UP000813420"/>
    </source>
</evidence>
<dbReference type="SMART" id="SM00530">
    <property type="entry name" value="HTH_XRE"/>
    <property type="match status" value="1"/>
</dbReference>
<dbReference type="CDD" id="cd00093">
    <property type="entry name" value="HTH_XRE"/>
    <property type="match status" value="1"/>
</dbReference>
<dbReference type="EMBL" id="DYXE01000078">
    <property type="protein sequence ID" value="HJH50343.1"/>
    <property type="molecule type" value="Genomic_DNA"/>
</dbReference>
<reference evidence="3" key="1">
    <citation type="journal article" date="2021" name="PeerJ">
        <title>Extensive microbial diversity within the chicken gut microbiome revealed by metagenomics and culture.</title>
        <authorList>
            <person name="Gilroy R."/>
            <person name="Ravi A."/>
            <person name="Getino M."/>
            <person name="Pursley I."/>
            <person name="Horton D.L."/>
            <person name="Alikhan N.F."/>
            <person name="Baker D."/>
            <person name="Gharbi K."/>
            <person name="Hall N."/>
            <person name="Watson M."/>
            <person name="Adriaenssens E.M."/>
            <person name="Foster-Nyarko E."/>
            <person name="Jarju S."/>
            <person name="Secka A."/>
            <person name="Antonio M."/>
            <person name="Oren A."/>
            <person name="Chaudhuri R.R."/>
            <person name="La Ragione R."/>
            <person name="Hildebrand F."/>
            <person name="Pallen M.J."/>
        </authorList>
    </citation>
    <scope>NUCLEOTIDE SEQUENCE</scope>
    <source>
        <strain evidence="3">USAMLcec4-12693</strain>
    </source>
</reference>
<dbReference type="InterPro" id="IPR001387">
    <property type="entry name" value="Cro/C1-type_HTH"/>
</dbReference>
<proteinExistence type="predicted"/>
<dbReference type="Proteomes" id="UP000813420">
    <property type="component" value="Unassembled WGS sequence"/>
</dbReference>
<evidence type="ECO:0000313" key="3">
    <source>
        <dbReference type="EMBL" id="HJH50343.1"/>
    </source>
</evidence>
<dbReference type="Pfam" id="PF01381">
    <property type="entry name" value="HTH_3"/>
    <property type="match status" value="1"/>
</dbReference>
<gene>
    <name evidence="3" type="ORF">K8V39_08775</name>
</gene>
<dbReference type="PANTHER" id="PTHR46558:SF4">
    <property type="entry name" value="DNA-BIDING PHAGE PROTEIN"/>
    <property type="match status" value="1"/>
</dbReference>
<protein>
    <submittedName>
        <fullName evidence="3">Helix-turn-helix domain-containing protein</fullName>
    </submittedName>
</protein>
<comment type="caution">
    <text evidence="3">The sequence shown here is derived from an EMBL/GenBank/DDBJ whole genome shotgun (WGS) entry which is preliminary data.</text>
</comment>
<evidence type="ECO:0000256" key="1">
    <source>
        <dbReference type="ARBA" id="ARBA00023125"/>
    </source>
</evidence>
<dbReference type="InterPro" id="IPR010982">
    <property type="entry name" value="Lambda_DNA-bd_dom_sf"/>
</dbReference>
<sequence>MEKDKGGLESCTLGERLATLRKKYGYSQQDIADMLDVTRQTISNWECGQGAPTLDKAAELAGIYRISLDELAGGAAERSGAQKKTKDLHILKKLMGKKCRLEYLDQTEAAIDDLLGNTQVRILEVNDEWMRIEYERRREGTFRQKETVVKLVELSKITGAVLTVETEVENG</sequence>
<dbReference type="GO" id="GO:0003677">
    <property type="term" value="F:DNA binding"/>
    <property type="evidence" value="ECO:0007669"/>
    <property type="project" value="UniProtKB-KW"/>
</dbReference>
<organism evidence="3 4">
    <name type="scientific">Merdimonas faecis</name>
    <dbReference type="NCBI Taxonomy" id="1653435"/>
    <lineage>
        <taxon>Bacteria</taxon>
        <taxon>Bacillati</taxon>
        <taxon>Bacillota</taxon>
        <taxon>Clostridia</taxon>
        <taxon>Lachnospirales</taxon>
        <taxon>Lachnospiraceae</taxon>
        <taxon>Merdimonas</taxon>
    </lineage>
</organism>
<dbReference type="SUPFAM" id="SSF47413">
    <property type="entry name" value="lambda repressor-like DNA-binding domains"/>
    <property type="match status" value="1"/>
</dbReference>
<dbReference type="RefSeq" id="WP_277272302.1">
    <property type="nucleotide sequence ID" value="NZ_DYXE01000078.1"/>
</dbReference>
<reference evidence="3" key="2">
    <citation type="submission" date="2021-09" db="EMBL/GenBank/DDBJ databases">
        <authorList>
            <person name="Gilroy R."/>
        </authorList>
    </citation>
    <scope>NUCLEOTIDE SEQUENCE</scope>
    <source>
        <strain evidence="3">USAMLcec4-12693</strain>
    </source>
</reference>
<accession>A0A9D3AK08</accession>